<dbReference type="InterPro" id="IPR028000">
    <property type="entry name" value="Pma1"/>
</dbReference>
<gene>
    <name evidence="4" type="ORF">SBRCBS47491_007095</name>
</gene>
<evidence type="ECO:0000256" key="2">
    <source>
        <dbReference type="SAM" id="Phobius"/>
    </source>
</evidence>
<feature type="compositionally biased region" description="Basic and acidic residues" evidence="1">
    <location>
        <begin position="396"/>
        <end position="405"/>
    </location>
</feature>
<comment type="caution">
    <text evidence="4">The sequence shown here is derived from an EMBL/GenBank/DDBJ whole genome shotgun (WGS) entry which is preliminary data.</text>
</comment>
<feature type="compositionally biased region" description="Basic and acidic residues" evidence="1">
    <location>
        <begin position="422"/>
        <end position="434"/>
    </location>
</feature>
<sequence length="434" mass="45403">MPSHRGLLALLLAASSSVLASPAPAPAAETTTAALAPTNAWVSVGSDGAAKTITPVLTTISGTPTVISAEPTTTGTASSSVPPEATATNGAGSFPVCSNVDGYLAPFCAPSNGSTLNPGATYYVTWDASYFAKTPNATVIITGNYFNETTGAVTTQAFSSNTLAAAWSFYSWTIDKSMLNRNIRVSLSYIASGNSSTHVIGPVVTVANPEPYRQPAAKAPKGAALYIGLPCILGFIAVMLIGTCIWNHRTRRIGVGNISSRSRFGKLGELSMGRSRGYGVGKSRRQRVGAVNLDSKDAIDLQNREAAARRAADGQGSGARGGNDDGYDDFGMAWSNTNGNREPSSPYADSPRDKTGHQGSNSNSPPTLTLSGDHWAAPERPRRDSDSLGSLAGTPTDERFDDAHRPRTARGEANNGSTGNAFRDELRRQQNDLI</sequence>
<dbReference type="EMBL" id="CAWUHC010000076">
    <property type="protein sequence ID" value="CAK7228984.1"/>
    <property type="molecule type" value="Genomic_DNA"/>
</dbReference>
<name>A0ABP0CAC7_9PEZI</name>
<proteinExistence type="predicted"/>
<feature type="compositionally biased region" description="Polar residues" evidence="1">
    <location>
        <begin position="334"/>
        <end position="343"/>
    </location>
</feature>
<feature type="signal peptide" evidence="3">
    <location>
        <begin position="1"/>
        <end position="20"/>
    </location>
</feature>
<accession>A0ABP0CAC7</accession>
<feature type="chain" id="PRO_5047242119" evidence="3">
    <location>
        <begin position="21"/>
        <end position="434"/>
    </location>
</feature>
<evidence type="ECO:0000256" key="1">
    <source>
        <dbReference type="SAM" id="MobiDB-lite"/>
    </source>
</evidence>
<feature type="compositionally biased region" description="Basic and acidic residues" evidence="1">
    <location>
        <begin position="376"/>
        <end position="386"/>
    </location>
</feature>
<keyword evidence="2" id="KW-1133">Transmembrane helix</keyword>
<dbReference type="Proteomes" id="UP001642406">
    <property type="component" value="Unassembled WGS sequence"/>
</dbReference>
<organism evidence="4 5">
    <name type="scientific">Sporothrix bragantina</name>
    <dbReference type="NCBI Taxonomy" id="671064"/>
    <lineage>
        <taxon>Eukaryota</taxon>
        <taxon>Fungi</taxon>
        <taxon>Dikarya</taxon>
        <taxon>Ascomycota</taxon>
        <taxon>Pezizomycotina</taxon>
        <taxon>Sordariomycetes</taxon>
        <taxon>Sordariomycetidae</taxon>
        <taxon>Ophiostomatales</taxon>
        <taxon>Ophiostomataceae</taxon>
        <taxon>Sporothrix</taxon>
    </lineage>
</organism>
<keyword evidence="2" id="KW-0472">Membrane</keyword>
<evidence type="ECO:0000313" key="5">
    <source>
        <dbReference type="Proteomes" id="UP001642406"/>
    </source>
</evidence>
<evidence type="ECO:0000313" key="4">
    <source>
        <dbReference type="EMBL" id="CAK7228984.1"/>
    </source>
</evidence>
<dbReference type="Pfam" id="PF14610">
    <property type="entry name" value="Psg1"/>
    <property type="match status" value="1"/>
</dbReference>
<keyword evidence="3" id="KW-0732">Signal</keyword>
<feature type="region of interest" description="Disordered" evidence="1">
    <location>
        <begin position="305"/>
        <end position="434"/>
    </location>
</feature>
<reference evidence="4 5" key="1">
    <citation type="submission" date="2024-01" db="EMBL/GenBank/DDBJ databases">
        <authorList>
            <person name="Allen C."/>
            <person name="Tagirdzhanova G."/>
        </authorList>
    </citation>
    <scope>NUCLEOTIDE SEQUENCE [LARGE SCALE GENOMIC DNA]</scope>
</reference>
<protein>
    <submittedName>
        <fullName evidence="4">Uncharacterized protein</fullName>
    </submittedName>
</protein>
<keyword evidence="5" id="KW-1185">Reference proteome</keyword>
<feature type="region of interest" description="Disordered" evidence="1">
    <location>
        <begin position="65"/>
        <end position="84"/>
    </location>
</feature>
<keyword evidence="2" id="KW-0812">Transmembrane</keyword>
<feature type="transmembrane region" description="Helical" evidence="2">
    <location>
        <begin position="223"/>
        <end position="246"/>
    </location>
</feature>
<feature type="compositionally biased region" description="Polar residues" evidence="1">
    <location>
        <begin position="357"/>
        <end position="370"/>
    </location>
</feature>
<evidence type="ECO:0000256" key="3">
    <source>
        <dbReference type="SAM" id="SignalP"/>
    </source>
</evidence>